<comment type="caution">
    <text evidence="1">The sequence shown here is derived from an EMBL/GenBank/DDBJ whole genome shotgun (WGS) entry which is preliminary data.</text>
</comment>
<dbReference type="EMBL" id="CM045865">
    <property type="protein sequence ID" value="KAI7962327.1"/>
    <property type="molecule type" value="Genomic_DNA"/>
</dbReference>
<accession>A0ACC0EY30</accession>
<evidence type="ECO:0000313" key="2">
    <source>
        <dbReference type="Proteomes" id="UP001060170"/>
    </source>
</evidence>
<gene>
    <name evidence="1" type="ORF">MJO28_000421</name>
</gene>
<proteinExistence type="predicted"/>
<protein>
    <submittedName>
        <fullName evidence="1">Uncharacterized protein</fullName>
    </submittedName>
</protein>
<reference evidence="1 2" key="3">
    <citation type="journal article" date="2022" name="Microbiol. Spectr.">
        <title>Folding features and dynamics of 3D genome architecture in plant fungal pathogens.</title>
        <authorList>
            <person name="Xia C."/>
        </authorList>
    </citation>
    <scope>NUCLEOTIDE SEQUENCE [LARGE SCALE GENOMIC DNA]</scope>
    <source>
        <strain evidence="1 2">93-210</strain>
    </source>
</reference>
<name>A0ACC0EY30_9BASI</name>
<reference evidence="2" key="2">
    <citation type="journal article" date="2018" name="Mol. Plant Microbe Interact.">
        <title>Genome sequence resources for the wheat stripe rust pathogen (Puccinia striiformis f. sp. tritici) and the barley stripe rust pathogen (Puccinia striiformis f. sp. hordei).</title>
        <authorList>
            <person name="Xia C."/>
            <person name="Wang M."/>
            <person name="Yin C."/>
            <person name="Cornejo O.E."/>
            <person name="Hulbert S.H."/>
            <person name="Chen X."/>
        </authorList>
    </citation>
    <scope>NUCLEOTIDE SEQUENCE [LARGE SCALE GENOMIC DNA]</scope>
    <source>
        <strain evidence="2">93-210</strain>
    </source>
</reference>
<reference evidence="2" key="1">
    <citation type="journal article" date="2018" name="BMC Genomics">
        <title>Genomic insights into host adaptation between the wheat stripe rust pathogen (Puccinia striiformis f. sp. tritici) and the barley stripe rust pathogen (Puccinia striiformis f. sp. hordei).</title>
        <authorList>
            <person name="Xia C."/>
            <person name="Wang M."/>
            <person name="Yin C."/>
            <person name="Cornejo O.E."/>
            <person name="Hulbert S.H."/>
            <person name="Chen X."/>
        </authorList>
    </citation>
    <scope>NUCLEOTIDE SEQUENCE [LARGE SCALE GENOMIC DNA]</scope>
    <source>
        <strain evidence="2">93-210</strain>
    </source>
</reference>
<sequence length="71" mass="7241">MFAGLNPAMAKLGEPLGVSAVVTGPGYDGKFVVGILAETNLIIRGTGCPAVTDVLRIQDFTFGGMLMLIGG</sequence>
<evidence type="ECO:0000313" key="1">
    <source>
        <dbReference type="EMBL" id="KAI7962327.1"/>
    </source>
</evidence>
<organism evidence="1 2">
    <name type="scientific">Puccinia striiformis f. sp. tritici</name>
    <dbReference type="NCBI Taxonomy" id="168172"/>
    <lineage>
        <taxon>Eukaryota</taxon>
        <taxon>Fungi</taxon>
        <taxon>Dikarya</taxon>
        <taxon>Basidiomycota</taxon>
        <taxon>Pucciniomycotina</taxon>
        <taxon>Pucciniomycetes</taxon>
        <taxon>Pucciniales</taxon>
        <taxon>Pucciniaceae</taxon>
        <taxon>Puccinia</taxon>
    </lineage>
</organism>
<dbReference type="Proteomes" id="UP001060170">
    <property type="component" value="Chromosome 1"/>
</dbReference>
<keyword evidence="2" id="KW-1185">Reference proteome</keyword>